<organism evidence="2 3">
    <name type="scientific">Eschrichtius robustus</name>
    <name type="common">California gray whale</name>
    <name type="synonym">Eschrichtius gibbosus</name>
    <dbReference type="NCBI Taxonomy" id="9764"/>
    <lineage>
        <taxon>Eukaryota</taxon>
        <taxon>Metazoa</taxon>
        <taxon>Chordata</taxon>
        <taxon>Craniata</taxon>
        <taxon>Vertebrata</taxon>
        <taxon>Euteleostomi</taxon>
        <taxon>Mammalia</taxon>
        <taxon>Eutheria</taxon>
        <taxon>Laurasiatheria</taxon>
        <taxon>Artiodactyla</taxon>
        <taxon>Whippomorpha</taxon>
        <taxon>Cetacea</taxon>
        <taxon>Mysticeti</taxon>
        <taxon>Eschrichtiidae</taxon>
        <taxon>Eschrichtius</taxon>
    </lineage>
</organism>
<dbReference type="EMBL" id="JAIQCJ010000625">
    <property type="protein sequence ID" value="KAJ8794960.1"/>
    <property type="molecule type" value="Genomic_DNA"/>
</dbReference>
<comment type="caution">
    <text evidence="2">The sequence shown here is derived from an EMBL/GenBank/DDBJ whole genome shotgun (WGS) entry which is preliminary data.</text>
</comment>
<feature type="region of interest" description="Disordered" evidence="1">
    <location>
        <begin position="72"/>
        <end position="141"/>
    </location>
</feature>
<feature type="compositionally biased region" description="Basic and acidic residues" evidence="1">
    <location>
        <begin position="112"/>
        <end position="124"/>
    </location>
</feature>
<name>A0AB34HVY4_ESCRO</name>
<reference evidence="2 3" key="1">
    <citation type="submission" date="2022-11" db="EMBL/GenBank/DDBJ databases">
        <title>Whole genome sequence of Eschrichtius robustus ER-17-0199.</title>
        <authorList>
            <person name="Bruniche-Olsen A."/>
            <person name="Black A.N."/>
            <person name="Fields C.J."/>
            <person name="Walden K."/>
            <person name="Dewoody J.A."/>
        </authorList>
    </citation>
    <scope>NUCLEOTIDE SEQUENCE [LARGE SCALE GENOMIC DNA]</scope>
    <source>
        <strain evidence="2">ER-17-0199</strain>
        <tissue evidence="2">Blubber</tissue>
    </source>
</reference>
<feature type="compositionally biased region" description="Low complexity" evidence="1">
    <location>
        <begin position="18"/>
        <end position="31"/>
    </location>
</feature>
<protein>
    <submittedName>
        <fullName evidence="2">Uncharacterized protein</fullName>
    </submittedName>
</protein>
<proteinExistence type="predicted"/>
<evidence type="ECO:0000313" key="3">
    <source>
        <dbReference type="Proteomes" id="UP001159641"/>
    </source>
</evidence>
<keyword evidence="3" id="KW-1185">Reference proteome</keyword>
<dbReference type="AlphaFoldDB" id="A0AB34HVY4"/>
<dbReference type="Proteomes" id="UP001159641">
    <property type="component" value="Unassembled WGS sequence"/>
</dbReference>
<feature type="region of interest" description="Disordered" evidence="1">
    <location>
        <begin position="1"/>
        <end position="39"/>
    </location>
</feature>
<evidence type="ECO:0000313" key="2">
    <source>
        <dbReference type="EMBL" id="KAJ8794960.1"/>
    </source>
</evidence>
<accession>A0AB34HVY4</accession>
<gene>
    <name evidence="2" type="ORF">J1605_018547</name>
</gene>
<sequence length="267" mass="29371">MKWEIAWEAQPGRPRAATSTLPPRSPTPSQSLFRPFPDSALETTSPTYPLLLQIPCRETVAPTPVLARSGREQGEVARLVQRSHNGSSNRLRRRQPLRELRSRATGLGGWERANEEEGVEREQGRPAGPTHARQESRPSLGADGRKCACVLVKSPVVGGRGGEDLGASPVKERGCELHLFASHKTIRSSEVTFLLSRVGCEEAIVVLCCRNRGVRVWKSSLLLCRTKSKFGKGPALTSASPAWKRSHVVWPPNAGRAFLVHHVCIMR</sequence>
<evidence type="ECO:0000256" key="1">
    <source>
        <dbReference type="SAM" id="MobiDB-lite"/>
    </source>
</evidence>